<comment type="caution">
    <text evidence="1">The sequence shown here is derived from an EMBL/GenBank/DDBJ whole genome shotgun (WGS) entry which is preliminary data.</text>
</comment>
<protein>
    <submittedName>
        <fullName evidence="1">Uncharacterized protein</fullName>
    </submittedName>
</protein>
<name>A0ABP7XLQ1_9ACTN</name>
<dbReference type="RefSeq" id="WP_114873964.1">
    <property type="nucleotide sequence ID" value="NZ_BAABBU010000002.1"/>
</dbReference>
<dbReference type="Proteomes" id="UP001501845">
    <property type="component" value="Unassembled WGS sequence"/>
</dbReference>
<reference evidence="2" key="1">
    <citation type="journal article" date="2019" name="Int. J. Syst. Evol. Microbiol.">
        <title>The Global Catalogue of Microorganisms (GCM) 10K type strain sequencing project: providing services to taxonomists for standard genome sequencing and annotation.</title>
        <authorList>
            <consortium name="The Broad Institute Genomics Platform"/>
            <consortium name="The Broad Institute Genome Sequencing Center for Infectious Disease"/>
            <person name="Wu L."/>
            <person name="Ma J."/>
        </authorList>
    </citation>
    <scope>NUCLEOTIDE SEQUENCE [LARGE SCALE GENOMIC DNA]</scope>
    <source>
        <strain evidence="2">JCM 17589</strain>
    </source>
</reference>
<evidence type="ECO:0000313" key="2">
    <source>
        <dbReference type="Proteomes" id="UP001501845"/>
    </source>
</evidence>
<accession>A0ABP7XLQ1</accession>
<proteinExistence type="predicted"/>
<gene>
    <name evidence="1" type="ORF">GCM10022285_01120</name>
</gene>
<dbReference type="EMBL" id="BAABBU010000002">
    <property type="protein sequence ID" value="GAA4121551.1"/>
    <property type="molecule type" value="Genomic_DNA"/>
</dbReference>
<keyword evidence="2" id="KW-1185">Reference proteome</keyword>
<evidence type="ECO:0000313" key="1">
    <source>
        <dbReference type="EMBL" id="GAA4121551.1"/>
    </source>
</evidence>
<organism evidence="1 2">
    <name type="scientific">Streptomyces tunisiensis</name>
    <dbReference type="NCBI Taxonomy" id="948699"/>
    <lineage>
        <taxon>Bacteria</taxon>
        <taxon>Bacillati</taxon>
        <taxon>Actinomycetota</taxon>
        <taxon>Actinomycetes</taxon>
        <taxon>Kitasatosporales</taxon>
        <taxon>Streptomycetaceae</taxon>
        <taxon>Streptomyces</taxon>
    </lineage>
</organism>
<sequence length="60" mass="5965">MADTDAGVGMGFTWAVNTAQCRPTPPAALLIGAISDGIGPPAEPAWGALKGRFAGKPDGL</sequence>